<accession>A0A5S9RAG4</accession>
<keyword evidence="4" id="KW-1185">Reference proteome</keyword>
<dbReference type="InterPro" id="IPR005097">
    <property type="entry name" value="Sacchrp_dh_NADP-bd"/>
</dbReference>
<dbReference type="GO" id="GO:0005886">
    <property type="term" value="C:plasma membrane"/>
    <property type="evidence" value="ECO:0007669"/>
    <property type="project" value="TreeGrafter"/>
</dbReference>
<dbReference type="InterPro" id="IPR036291">
    <property type="entry name" value="NAD(P)-bd_dom_sf"/>
</dbReference>
<keyword evidence="3" id="KW-0560">Oxidoreductase</keyword>
<feature type="domain" description="Saccharopine dehydrogenase NADP binding" evidence="2">
    <location>
        <begin position="14"/>
        <end position="140"/>
    </location>
</feature>
<comment type="similarity">
    <text evidence="1">Belongs to the saccharopine dehydrogenase family. Enoyl reductase subfamily.</text>
</comment>
<dbReference type="SUPFAM" id="SSF51735">
    <property type="entry name" value="NAD(P)-binding Rossmann-fold domains"/>
    <property type="match status" value="1"/>
</dbReference>
<dbReference type="EMBL" id="CACSIP010000056">
    <property type="protein sequence ID" value="CAA0134869.1"/>
    <property type="molecule type" value="Genomic_DNA"/>
</dbReference>
<evidence type="ECO:0000313" key="3">
    <source>
        <dbReference type="EMBL" id="CAA0134869.1"/>
    </source>
</evidence>
<dbReference type="GO" id="GO:0009247">
    <property type="term" value="P:glycolipid biosynthetic process"/>
    <property type="evidence" value="ECO:0007669"/>
    <property type="project" value="TreeGrafter"/>
</dbReference>
<dbReference type="InterPro" id="IPR051276">
    <property type="entry name" value="Saccharopine_DH-like_oxidrdct"/>
</dbReference>
<proteinExistence type="inferred from homology"/>
<dbReference type="FunFam" id="3.40.50.720:FF:000413">
    <property type="entry name" value="Trans-acting enoyl reductase"/>
    <property type="match status" value="1"/>
</dbReference>
<protein>
    <submittedName>
        <fullName evidence="3">Trans-acting enoyl reductase</fullName>
        <ecNumber evidence="3">1.3.1.-</ecNumber>
    </submittedName>
</protein>
<gene>
    <name evidence="3" type="ORF">AELLOGFF_01898</name>
</gene>
<name>A0A5S9RAG4_MYCVN</name>
<dbReference type="PANTHER" id="PTHR12286">
    <property type="entry name" value="SACCHAROPINE DEHYDROGENASE-LIKE OXIDOREDUCTASE"/>
    <property type="match status" value="1"/>
</dbReference>
<sequence length="422" mass="44903">MTSPENEADREFDVVVYGATGFVGKLTAEYLAAAGGSARIALAGRSADRLLATRDALGEAAQSWPLITADASQPATLNAMAARTRVVITTVGPYLRYGLPLVAACAAAGTDYADLTGEPLFIRKGIDLYHKQAADTGARIVHSCGFDSIPSDLTVFALYRQAERDGTGQLGDTNFVVRRFAGGVSGGTVASMTELAREASADPEARRLLNDPYTLTPDRSAEPELGAQPDARWRRGRDIAPELDGYWVGAFAMAIPNTRIVRRSNALLDYAYGRRFEYAEQMSVGRSVVAPLAAAMATGGNVATMGLGSRFLDRVPRGLLERVLPKVGTGPSERTREQGHYTVETYTTTSTGARYLARMSQRGDPGYKATSVLLGESGLALALDRDRLSDLRGVLTPAAAMGDALLARFPAAGVSLETSRLD</sequence>
<organism evidence="3 4">
    <name type="scientific">Mycolicibacterium vanbaalenii</name>
    <name type="common">Mycobacterium vanbaalenii</name>
    <dbReference type="NCBI Taxonomy" id="110539"/>
    <lineage>
        <taxon>Bacteria</taxon>
        <taxon>Bacillati</taxon>
        <taxon>Actinomycetota</taxon>
        <taxon>Actinomycetes</taxon>
        <taxon>Mycobacteriales</taxon>
        <taxon>Mycobacteriaceae</taxon>
        <taxon>Mycolicibacterium</taxon>
    </lineage>
</organism>
<dbReference type="OrthoDB" id="4369409at2"/>
<dbReference type="Proteomes" id="UP000430146">
    <property type="component" value="Unassembled WGS sequence"/>
</dbReference>
<dbReference type="PANTHER" id="PTHR12286:SF5">
    <property type="entry name" value="SACCHAROPINE DEHYDROGENASE-LIKE OXIDOREDUCTASE"/>
    <property type="match status" value="1"/>
</dbReference>
<dbReference type="Gene3D" id="3.40.50.720">
    <property type="entry name" value="NAD(P)-binding Rossmann-like Domain"/>
    <property type="match status" value="1"/>
</dbReference>
<evidence type="ECO:0000256" key="1">
    <source>
        <dbReference type="ARBA" id="ARBA00010591"/>
    </source>
</evidence>
<evidence type="ECO:0000313" key="4">
    <source>
        <dbReference type="Proteomes" id="UP000430146"/>
    </source>
</evidence>
<dbReference type="RefSeq" id="WP_159234903.1">
    <property type="nucleotide sequence ID" value="NZ_CACSIP010000056.1"/>
</dbReference>
<reference evidence="3 4" key="1">
    <citation type="submission" date="2019-11" db="EMBL/GenBank/DDBJ databases">
        <authorList>
            <person name="Holert J."/>
        </authorList>
    </citation>
    <scope>NUCLEOTIDE SEQUENCE [LARGE SCALE GENOMIC DNA]</scope>
    <source>
        <strain evidence="3">BC8_1</strain>
    </source>
</reference>
<dbReference type="GO" id="GO:0016491">
    <property type="term" value="F:oxidoreductase activity"/>
    <property type="evidence" value="ECO:0007669"/>
    <property type="project" value="UniProtKB-KW"/>
</dbReference>
<dbReference type="AlphaFoldDB" id="A0A5S9RAG4"/>
<dbReference type="Pfam" id="PF03435">
    <property type="entry name" value="Sacchrp_dh_NADP"/>
    <property type="match status" value="1"/>
</dbReference>
<dbReference type="EC" id="1.3.1.-" evidence="3"/>
<evidence type="ECO:0000259" key="2">
    <source>
        <dbReference type="Pfam" id="PF03435"/>
    </source>
</evidence>